<reference evidence="2" key="1">
    <citation type="journal article" date="2023" name="Int. J. Syst. Evol. Microbiol.">
        <title>&lt;i&gt;Shewanella septentrionalis&lt;/i&gt; sp. nov. and &lt;i&gt;Shewanella holmiensis&lt;/i&gt; sp. nov., isolated from Baltic Sea water and sediments.</title>
        <authorList>
            <person name="Martin-Rodriguez A.J."/>
            <person name="Thorell K."/>
            <person name="Joffre E."/>
            <person name="Jensie-Markopoulos S."/>
            <person name="Moore E.R.B."/>
            <person name="Sjoling A."/>
        </authorList>
    </citation>
    <scope>NUCLEOTIDE SEQUENCE</scope>
    <source>
        <strain evidence="2">SP1S2-7</strain>
    </source>
</reference>
<dbReference type="AlphaFoldDB" id="A0A9X2WME6"/>
<dbReference type="Proteomes" id="UP001155546">
    <property type="component" value="Unassembled WGS sequence"/>
</dbReference>
<protein>
    <submittedName>
        <fullName evidence="2">Uncharacterized protein</fullName>
    </submittedName>
</protein>
<evidence type="ECO:0000313" key="2">
    <source>
        <dbReference type="EMBL" id="MCT7941562.1"/>
    </source>
</evidence>
<dbReference type="RefSeq" id="WP_261297951.1">
    <property type="nucleotide sequence ID" value="NZ_JAMTCD010000006.1"/>
</dbReference>
<comment type="caution">
    <text evidence="2">The sequence shown here is derived from an EMBL/GenBank/DDBJ whole genome shotgun (WGS) entry which is preliminary data.</text>
</comment>
<keyword evidence="1" id="KW-0732">Signal</keyword>
<proteinExistence type="predicted"/>
<evidence type="ECO:0000313" key="3">
    <source>
        <dbReference type="Proteomes" id="UP001155546"/>
    </source>
</evidence>
<name>A0A9X2WME6_9GAMM</name>
<keyword evidence="3" id="KW-1185">Reference proteome</keyword>
<evidence type="ECO:0000256" key="1">
    <source>
        <dbReference type="SAM" id="SignalP"/>
    </source>
</evidence>
<gene>
    <name evidence="2" type="ORF">NE535_07095</name>
</gene>
<sequence length="251" mass="27840">MRRLSFYLICLFLCLESFKAQAAFDSSDIYDESKAVQPEVIHENVGPCFYYYGASPADLINYESCKGYSLSNGLNHWKDTPMDEQGEVPINYYGYPGFFIRTHMDLSRVGTTGDGWITLGRWHEQSINSSKVCPPEDFPFHTHGRDVDGDGEIDQCYNPEDLAKERIIVSDNICWKEGAPIVSTPSTSDEDAIKAAASSALEALNSLDSDMVNPEAAVDKSRLDGIAQSFSLSGYQDPDFHILASLIVVAH</sequence>
<feature type="signal peptide" evidence="1">
    <location>
        <begin position="1"/>
        <end position="22"/>
    </location>
</feature>
<dbReference type="EMBL" id="JAMTCD010000006">
    <property type="protein sequence ID" value="MCT7941562.1"/>
    <property type="molecule type" value="Genomic_DNA"/>
</dbReference>
<accession>A0A9X2WME6</accession>
<organism evidence="2 3">
    <name type="scientific">Shewanella holmiensis</name>
    <dbReference type="NCBI Taxonomy" id="2952222"/>
    <lineage>
        <taxon>Bacteria</taxon>
        <taxon>Pseudomonadati</taxon>
        <taxon>Pseudomonadota</taxon>
        <taxon>Gammaproteobacteria</taxon>
        <taxon>Alteromonadales</taxon>
        <taxon>Shewanellaceae</taxon>
        <taxon>Shewanella</taxon>
    </lineage>
</organism>
<feature type="chain" id="PRO_5040927575" evidence="1">
    <location>
        <begin position="23"/>
        <end position="251"/>
    </location>
</feature>